<gene>
    <name evidence="2" type="ORF">NQ315_000059</name>
</gene>
<proteinExistence type="predicted"/>
<organism evidence="2 3">
    <name type="scientific">Exocentrus adspersus</name>
    <dbReference type="NCBI Taxonomy" id="1586481"/>
    <lineage>
        <taxon>Eukaryota</taxon>
        <taxon>Metazoa</taxon>
        <taxon>Ecdysozoa</taxon>
        <taxon>Arthropoda</taxon>
        <taxon>Hexapoda</taxon>
        <taxon>Insecta</taxon>
        <taxon>Pterygota</taxon>
        <taxon>Neoptera</taxon>
        <taxon>Endopterygota</taxon>
        <taxon>Coleoptera</taxon>
        <taxon>Polyphaga</taxon>
        <taxon>Cucujiformia</taxon>
        <taxon>Chrysomeloidea</taxon>
        <taxon>Cerambycidae</taxon>
        <taxon>Lamiinae</taxon>
        <taxon>Acanthocinini</taxon>
        <taxon>Exocentrus</taxon>
    </lineage>
</organism>
<name>A0AAV8VV21_9CUCU</name>
<feature type="transmembrane region" description="Helical" evidence="1">
    <location>
        <begin position="26"/>
        <end position="48"/>
    </location>
</feature>
<accession>A0AAV8VV21</accession>
<dbReference type="Proteomes" id="UP001159042">
    <property type="component" value="Unassembled WGS sequence"/>
</dbReference>
<keyword evidence="1" id="KW-0472">Membrane</keyword>
<comment type="caution">
    <text evidence="2">The sequence shown here is derived from an EMBL/GenBank/DDBJ whole genome shotgun (WGS) entry which is preliminary data.</text>
</comment>
<dbReference type="EMBL" id="JANEYG010000032">
    <property type="protein sequence ID" value="KAJ8917576.1"/>
    <property type="molecule type" value="Genomic_DNA"/>
</dbReference>
<protein>
    <submittedName>
        <fullName evidence="2">Uncharacterized protein</fullName>
    </submittedName>
</protein>
<reference evidence="2 3" key="1">
    <citation type="journal article" date="2023" name="Insect Mol. Biol.">
        <title>Genome sequencing provides insights into the evolution of gene families encoding plant cell wall-degrading enzymes in longhorned beetles.</title>
        <authorList>
            <person name="Shin N.R."/>
            <person name="Okamura Y."/>
            <person name="Kirsch R."/>
            <person name="Pauchet Y."/>
        </authorList>
    </citation>
    <scope>NUCLEOTIDE SEQUENCE [LARGE SCALE GENOMIC DNA]</scope>
    <source>
        <strain evidence="2">EAD_L_NR</strain>
    </source>
</reference>
<evidence type="ECO:0000256" key="1">
    <source>
        <dbReference type="SAM" id="Phobius"/>
    </source>
</evidence>
<sequence length="104" mass="12296">MYFYNINFCLKIFNIMGVHPVKKGNIIQTLLYITSIFFKLKYILLLVFKEHVTITDITDSIETIGLLLHVRVRKNFAVIELYPNYNTLGIFEINKSFLSKDPRY</sequence>
<dbReference type="AlphaFoldDB" id="A0AAV8VV21"/>
<evidence type="ECO:0000313" key="3">
    <source>
        <dbReference type="Proteomes" id="UP001159042"/>
    </source>
</evidence>
<keyword evidence="3" id="KW-1185">Reference proteome</keyword>
<keyword evidence="1" id="KW-1133">Transmembrane helix</keyword>
<evidence type="ECO:0000313" key="2">
    <source>
        <dbReference type="EMBL" id="KAJ8917576.1"/>
    </source>
</evidence>
<keyword evidence="1" id="KW-0812">Transmembrane</keyword>